<evidence type="ECO:0000256" key="1">
    <source>
        <dbReference type="SAM" id="MobiDB-lite"/>
    </source>
</evidence>
<protein>
    <submittedName>
        <fullName evidence="2">Uncharacterized protein</fullName>
    </submittedName>
</protein>
<dbReference type="Proteomes" id="UP001642464">
    <property type="component" value="Unassembled WGS sequence"/>
</dbReference>
<feature type="region of interest" description="Disordered" evidence="1">
    <location>
        <begin position="129"/>
        <end position="153"/>
    </location>
</feature>
<evidence type="ECO:0000313" key="3">
    <source>
        <dbReference type="Proteomes" id="UP001642464"/>
    </source>
</evidence>
<organism evidence="2 3">
    <name type="scientific">Durusdinium trenchii</name>
    <dbReference type="NCBI Taxonomy" id="1381693"/>
    <lineage>
        <taxon>Eukaryota</taxon>
        <taxon>Sar</taxon>
        <taxon>Alveolata</taxon>
        <taxon>Dinophyceae</taxon>
        <taxon>Suessiales</taxon>
        <taxon>Symbiodiniaceae</taxon>
        <taxon>Durusdinium</taxon>
    </lineage>
</organism>
<comment type="caution">
    <text evidence="2">The sequence shown here is derived from an EMBL/GenBank/DDBJ whole genome shotgun (WGS) entry which is preliminary data.</text>
</comment>
<gene>
    <name evidence="2" type="ORF">SCF082_LOCUS24448</name>
</gene>
<reference evidence="2 3" key="1">
    <citation type="submission" date="2024-02" db="EMBL/GenBank/DDBJ databases">
        <authorList>
            <person name="Chen Y."/>
            <person name="Shah S."/>
            <person name="Dougan E. K."/>
            <person name="Thang M."/>
            <person name="Chan C."/>
        </authorList>
    </citation>
    <scope>NUCLEOTIDE SEQUENCE [LARGE SCALE GENOMIC DNA]</scope>
</reference>
<dbReference type="EMBL" id="CAXAMM010017991">
    <property type="protein sequence ID" value="CAK9042493.1"/>
    <property type="molecule type" value="Genomic_DNA"/>
</dbReference>
<accession>A0ABP0LTE6</accession>
<proteinExistence type="predicted"/>
<evidence type="ECO:0000313" key="2">
    <source>
        <dbReference type="EMBL" id="CAK9042493.1"/>
    </source>
</evidence>
<name>A0ABP0LTE6_9DINO</name>
<sequence length="161" mass="17583">MDRTREVVRQDLWRGCSEAPEVRCFPQRGNGLVAPKELAAGVEVFEDPPLVALQNLFSQRLTPCCTGCLTPLGSFEEHLQQILRNAQPFEREEAQTCTLLSSTSALAADQLAWIWCRKWPAGGSLRGPAGAPCSRSSAGPMPNGGGFDWINPPRPEAFMEA</sequence>
<keyword evidence="3" id="KW-1185">Reference proteome</keyword>